<protein>
    <submittedName>
        <fullName evidence="5">Helix-turn-helix transcriptional regulator</fullName>
    </submittedName>
</protein>
<evidence type="ECO:0000259" key="4">
    <source>
        <dbReference type="PROSITE" id="PS51118"/>
    </source>
</evidence>
<dbReference type="InterPro" id="IPR036390">
    <property type="entry name" value="WH_DNA-bd_sf"/>
</dbReference>
<name>A0A5J6WYQ3_9GAMM</name>
<dbReference type="SUPFAM" id="SSF46785">
    <property type="entry name" value="Winged helix' DNA-binding domain"/>
    <property type="match status" value="1"/>
</dbReference>
<dbReference type="GO" id="GO:0003677">
    <property type="term" value="F:DNA binding"/>
    <property type="evidence" value="ECO:0007669"/>
    <property type="project" value="UniProtKB-KW"/>
</dbReference>
<proteinExistence type="predicted"/>
<keyword evidence="1" id="KW-0805">Transcription regulation</keyword>
<evidence type="ECO:0000256" key="1">
    <source>
        <dbReference type="ARBA" id="ARBA00023015"/>
    </source>
</evidence>
<reference evidence="5 6" key="1">
    <citation type="submission" date="2019-05" db="EMBL/GenBank/DDBJ databases">
        <title>OXA-830, a novel chromosomally encoded expanded-spectrum class D beta-lactamase in Aeromonas simiae.</title>
        <authorList>
            <person name="Zhou W."/>
            <person name="Chen Q."/>
        </authorList>
    </citation>
    <scope>NUCLEOTIDE SEQUENCE [LARGE SCALE GENOMIC DNA]</scope>
    <source>
        <strain evidence="5 6">A6</strain>
    </source>
</reference>
<dbReference type="GO" id="GO:0006355">
    <property type="term" value="P:regulation of DNA-templated transcription"/>
    <property type="evidence" value="ECO:0007669"/>
    <property type="project" value="UniProtKB-ARBA"/>
</dbReference>
<evidence type="ECO:0000313" key="5">
    <source>
        <dbReference type="EMBL" id="QFI54465.1"/>
    </source>
</evidence>
<keyword evidence="6" id="KW-1185">Reference proteome</keyword>
<accession>A0A5J6WYQ3</accession>
<dbReference type="AlphaFoldDB" id="A0A5J6WYQ3"/>
<dbReference type="InterPro" id="IPR002577">
    <property type="entry name" value="HTH_HxlR"/>
</dbReference>
<dbReference type="PROSITE" id="PS51118">
    <property type="entry name" value="HTH_HXLR"/>
    <property type="match status" value="1"/>
</dbReference>
<evidence type="ECO:0000256" key="3">
    <source>
        <dbReference type="ARBA" id="ARBA00023163"/>
    </source>
</evidence>
<sequence>MDTVPYDVYSRHCPARLFFDRLAESWVLLIIGLLRKEGAPLRFNDLKRRIDGISQKVLSQKLKQLERDGLVSRELFPCVPVRVEYGLTELGLSFAATMEQLTGWAQQNVEAMAQAQHRYDAAQAAREAERARPALRFVNTLPER</sequence>
<dbReference type="OrthoDB" id="9807069at2"/>
<dbReference type="Proteomes" id="UP000594034">
    <property type="component" value="Chromosome"/>
</dbReference>
<evidence type="ECO:0000313" key="6">
    <source>
        <dbReference type="Proteomes" id="UP000594034"/>
    </source>
</evidence>
<evidence type="ECO:0000256" key="2">
    <source>
        <dbReference type="ARBA" id="ARBA00023125"/>
    </source>
</evidence>
<dbReference type="InterPro" id="IPR011991">
    <property type="entry name" value="ArsR-like_HTH"/>
</dbReference>
<dbReference type="RefSeq" id="WP_042048190.1">
    <property type="nucleotide sequence ID" value="NZ_CDBY01000069.1"/>
</dbReference>
<dbReference type="InterPro" id="IPR036388">
    <property type="entry name" value="WH-like_DNA-bd_sf"/>
</dbReference>
<dbReference type="KEGG" id="asim:FE240_07020"/>
<dbReference type="EMBL" id="CP040449">
    <property type="protein sequence ID" value="QFI54465.1"/>
    <property type="molecule type" value="Genomic_DNA"/>
</dbReference>
<dbReference type="Gene3D" id="1.10.10.10">
    <property type="entry name" value="Winged helix-like DNA-binding domain superfamily/Winged helix DNA-binding domain"/>
    <property type="match status" value="1"/>
</dbReference>
<feature type="domain" description="HTH hxlR-type" evidence="4">
    <location>
        <begin position="13"/>
        <end position="113"/>
    </location>
</feature>
<gene>
    <name evidence="5" type="ORF">FE240_07020</name>
</gene>
<dbReference type="CDD" id="cd00090">
    <property type="entry name" value="HTH_ARSR"/>
    <property type="match status" value="1"/>
</dbReference>
<keyword evidence="3" id="KW-0804">Transcription</keyword>
<organism evidence="5 6">
    <name type="scientific">Aeromonas simiae</name>
    <dbReference type="NCBI Taxonomy" id="218936"/>
    <lineage>
        <taxon>Bacteria</taxon>
        <taxon>Pseudomonadati</taxon>
        <taxon>Pseudomonadota</taxon>
        <taxon>Gammaproteobacteria</taxon>
        <taxon>Aeromonadales</taxon>
        <taxon>Aeromonadaceae</taxon>
        <taxon>Aeromonas</taxon>
    </lineage>
</organism>
<dbReference type="PANTHER" id="PTHR33204">
    <property type="entry name" value="TRANSCRIPTIONAL REGULATOR, MARR FAMILY"/>
    <property type="match status" value="1"/>
</dbReference>
<dbReference type="PANTHER" id="PTHR33204:SF37">
    <property type="entry name" value="HTH-TYPE TRANSCRIPTIONAL REGULATOR YODB"/>
    <property type="match status" value="1"/>
</dbReference>
<dbReference type="Pfam" id="PF01638">
    <property type="entry name" value="HxlR"/>
    <property type="match status" value="1"/>
</dbReference>
<keyword evidence="2" id="KW-0238">DNA-binding</keyword>